<gene>
    <name evidence="2" type="ORF">EV650_0907</name>
</gene>
<accession>A0A4R7ZWF4</accession>
<sequence length="287" mass="29987">MTGYLSRLVLRSTRSDAGLRPRPSAMYEAPTADPAVRRTPVEPPALDTRAEQALSEEVATEPADEVSREPRTRPGQPAATVGEPTETNESAAATQQPTASSAAGPAPPLAALRPAVESGIRGPVERADSGVDAAGSTASRRTEPDTTSRTAAFGQQAFPAAQHVVAGTAQELPTNELRRRAGQLAFASDTAATTEHGVRAGETARSASQERAQASVVPTGPAWGEPVVVVPRLEVPVEVGEPEVNVTIGRIEIVRPAVAEPAPRPAPRRRTTSAPDLAQYLKSRSGR</sequence>
<feature type="compositionally biased region" description="Low complexity" evidence="1">
    <location>
        <begin position="151"/>
        <end position="162"/>
    </location>
</feature>
<dbReference type="Proteomes" id="UP000295447">
    <property type="component" value="Unassembled WGS sequence"/>
</dbReference>
<feature type="region of interest" description="Disordered" evidence="1">
    <location>
        <begin position="1"/>
        <end position="223"/>
    </location>
</feature>
<reference evidence="2 3" key="1">
    <citation type="submission" date="2019-03" db="EMBL/GenBank/DDBJ databases">
        <title>Genomic Encyclopedia of Type Strains, Phase III (KMG-III): the genomes of soil and plant-associated and newly described type strains.</title>
        <authorList>
            <person name="Whitman W."/>
        </authorList>
    </citation>
    <scope>NUCLEOTIDE SEQUENCE [LARGE SCALE GENOMIC DNA]</scope>
    <source>
        <strain evidence="2 3">VKM Ac-2570</strain>
    </source>
</reference>
<proteinExistence type="predicted"/>
<keyword evidence="3" id="KW-1185">Reference proteome</keyword>
<organism evidence="2 3">
    <name type="scientific">Kribbella kalugense</name>
    <dbReference type="NCBI Taxonomy" id="2512221"/>
    <lineage>
        <taxon>Bacteria</taxon>
        <taxon>Bacillati</taxon>
        <taxon>Actinomycetota</taxon>
        <taxon>Actinomycetes</taxon>
        <taxon>Propionibacteriales</taxon>
        <taxon>Kribbellaceae</taxon>
        <taxon>Kribbella</taxon>
    </lineage>
</organism>
<name>A0A4R7ZWF4_9ACTN</name>
<protein>
    <submittedName>
        <fullName evidence="2">Uncharacterized protein</fullName>
    </submittedName>
</protein>
<feature type="compositionally biased region" description="Low complexity" evidence="1">
    <location>
        <begin position="204"/>
        <end position="215"/>
    </location>
</feature>
<evidence type="ECO:0000256" key="1">
    <source>
        <dbReference type="SAM" id="MobiDB-lite"/>
    </source>
</evidence>
<dbReference type="AlphaFoldDB" id="A0A4R7ZWF4"/>
<dbReference type="EMBL" id="SODF01000001">
    <property type="protein sequence ID" value="TDW22075.1"/>
    <property type="molecule type" value="Genomic_DNA"/>
</dbReference>
<feature type="compositionally biased region" description="Low complexity" evidence="1">
    <location>
        <begin position="90"/>
        <end position="115"/>
    </location>
</feature>
<comment type="caution">
    <text evidence="2">The sequence shown here is derived from an EMBL/GenBank/DDBJ whole genome shotgun (WGS) entry which is preliminary data.</text>
</comment>
<evidence type="ECO:0000313" key="3">
    <source>
        <dbReference type="Proteomes" id="UP000295447"/>
    </source>
</evidence>
<feature type="region of interest" description="Disordered" evidence="1">
    <location>
        <begin position="256"/>
        <end position="287"/>
    </location>
</feature>
<evidence type="ECO:0000313" key="2">
    <source>
        <dbReference type="EMBL" id="TDW22075.1"/>
    </source>
</evidence>